<feature type="transmembrane region" description="Helical" evidence="5">
    <location>
        <begin position="292"/>
        <end position="312"/>
    </location>
</feature>
<evidence type="ECO:0000256" key="5">
    <source>
        <dbReference type="SAM" id="Phobius"/>
    </source>
</evidence>
<feature type="transmembrane region" description="Helical" evidence="5">
    <location>
        <begin position="231"/>
        <end position="254"/>
    </location>
</feature>
<proteinExistence type="predicted"/>
<evidence type="ECO:0000256" key="3">
    <source>
        <dbReference type="ARBA" id="ARBA00022989"/>
    </source>
</evidence>
<reference evidence="6 7" key="1">
    <citation type="journal article" date="2018" name="IMA Fungus">
        <title>IMA Genome-F 9: Draft genome sequence of Annulohypoxylon stygium, Aspergillus mulundensis, Berkeleyomyces basicola (syn. Thielaviopsis basicola), Ceratocystis smalleyi, two Cercospora beticola strains, Coleophoma cylindrospora, Fusarium fracticaudum, Phialophora cf. hyalina, and Morchella septimelata.</title>
        <authorList>
            <person name="Wingfield B.D."/>
            <person name="Bills G.F."/>
            <person name="Dong Y."/>
            <person name="Huang W."/>
            <person name="Nel W.J."/>
            <person name="Swalarsk-Parry B.S."/>
            <person name="Vaghefi N."/>
            <person name="Wilken P.M."/>
            <person name="An Z."/>
            <person name="de Beer Z.W."/>
            <person name="De Vos L."/>
            <person name="Chen L."/>
            <person name="Duong T.A."/>
            <person name="Gao Y."/>
            <person name="Hammerbacher A."/>
            <person name="Kikkert J.R."/>
            <person name="Li Y."/>
            <person name="Li H."/>
            <person name="Li K."/>
            <person name="Li Q."/>
            <person name="Liu X."/>
            <person name="Ma X."/>
            <person name="Naidoo K."/>
            <person name="Pethybridge S.J."/>
            <person name="Sun J."/>
            <person name="Steenkamp E.T."/>
            <person name="van der Nest M.A."/>
            <person name="van Wyk S."/>
            <person name="Wingfield M.J."/>
            <person name="Xiong C."/>
            <person name="Yue Q."/>
            <person name="Zhang X."/>
        </authorList>
    </citation>
    <scope>NUCLEOTIDE SEQUENCE [LARGE SCALE GENOMIC DNA]</scope>
    <source>
        <strain evidence="6 7">BP6252</strain>
    </source>
</reference>
<dbReference type="PANTHER" id="PTHR10231">
    <property type="entry name" value="NUCLEOTIDE-SUGAR TRANSMEMBRANE TRANSPORTER"/>
    <property type="match status" value="1"/>
</dbReference>
<dbReference type="GO" id="GO:0015165">
    <property type="term" value="F:pyrimidine nucleotide-sugar transmembrane transporter activity"/>
    <property type="evidence" value="ECO:0007669"/>
    <property type="project" value="InterPro"/>
</dbReference>
<feature type="transmembrane region" description="Helical" evidence="5">
    <location>
        <begin position="82"/>
        <end position="103"/>
    </location>
</feature>
<dbReference type="InterPro" id="IPR007271">
    <property type="entry name" value="Nuc_sug_transpt"/>
</dbReference>
<evidence type="ECO:0000313" key="6">
    <source>
        <dbReference type="EMBL" id="RDW63530.1"/>
    </source>
</evidence>
<comment type="subcellular location">
    <subcellularLocation>
        <location evidence="1">Membrane</location>
        <topology evidence="1">Multi-pass membrane protein</topology>
    </subcellularLocation>
</comment>
<dbReference type="AlphaFoldDB" id="A0A3D8QPG5"/>
<evidence type="ECO:0000256" key="1">
    <source>
        <dbReference type="ARBA" id="ARBA00004141"/>
    </source>
</evidence>
<evidence type="ECO:0000256" key="4">
    <source>
        <dbReference type="ARBA" id="ARBA00023136"/>
    </source>
</evidence>
<feature type="transmembrane region" description="Helical" evidence="5">
    <location>
        <begin position="198"/>
        <end position="219"/>
    </location>
</feature>
<feature type="transmembrane region" description="Helical" evidence="5">
    <location>
        <begin position="261"/>
        <end position="280"/>
    </location>
</feature>
<sequence>MAPSSSFLFTLFVTCETVRANYAYHVFHSYPQVSPALVAALSEAIKLSVSLLFLSFNGRLSFELPSTSPSETSGSGSILRTIFQYATPAALYLINNLIYYMVLPHTTPSVLQVCMLMKLPTTSILHHYMISQQRNPYAWTSLLFLCLGLILFNVPSRTSGSYNASAWYIAPSAGLTIAVLSALASINTEKMTKVGNFWASQACLYFFGLMFSVVAYPLIPTNSANLAEDAASSILPISLLIIITACTGFAVAIVLRAKDNILKLIGTAASLVTIAISQYIVLPELRAQTFTFWKVLGGGIVCISLWTYNFYVQEPPEKDQAQWDASNLEKASSESTLFTPVATKVLACIIIVGFMSMEVWRATTM</sequence>
<feature type="transmembrane region" description="Helical" evidence="5">
    <location>
        <begin position="337"/>
        <end position="357"/>
    </location>
</feature>
<dbReference type="Proteomes" id="UP000256645">
    <property type="component" value="Unassembled WGS sequence"/>
</dbReference>
<protein>
    <submittedName>
        <fullName evidence="6">Uncharacterized protein</fullName>
    </submittedName>
</protein>
<keyword evidence="4 5" id="KW-0472">Membrane</keyword>
<organism evidence="6 7">
    <name type="scientific">Coleophoma cylindrospora</name>
    <dbReference type="NCBI Taxonomy" id="1849047"/>
    <lineage>
        <taxon>Eukaryota</taxon>
        <taxon>Fungi</taxon>
        <taxon>Dikarya</taxon>
        <taxon>Ascomycota</taxon>
        <taxon>Pezizomycotina</taxon>
        <taxon>Leotiomycetes</taxon>
        <taxon>Helotiales</taxon>
        <taxon>Dermateaceae</taxon>
        <taxon>Coleophoma</taxon>
    </lineage>
</organism>
<accession>A0A3D8QPG5</accession>
<name>A0A3D8QPG5_9HELO</name>
<dbReference type="OrthoDB" id="408493at2759"/>
<keyword evidence="3 5" id="KW-1133">Transmembrane helix</keyword>
<feature type="transmembrane region" description="Helical" evidence="5">
    <location>
        <begin position="166"/>
        <end position="186"/>
    </location>
</feature>
<comment type="caution">
    <text evidence="6">The sequence shown here is derived from an EMBL/GenBank/DDBJ whole genome shotgun (WGS) entry which is preliminary data.</text>
</comment>
<dbReference type="Pfam" id="PF04142">
    <property type="entry name" value="Nuc_sug_transp"/>
    <property type="match status" value="1"/>
</dbReference>
<feature type="transmembrane region" description="Helical" evidence="5">
    <location>
        <begin position="137"/>
        <end position="154"/>
    </location>
</feature>
<gene>
    <name evidence="6" type="ORF">BP6252_11075</name>
</gene>
<evidence type="ECO:0000313" key="7">
    <source>
        <dbReference type="Proteomes" id="UP000256645"/>
    </source>
</evidence>
<dbReference type="EMBL" id="PDLM01000013">
    <property type="protein sequence ID" value="RDW63530.1"/>
    <property type="molecule type" value="Genomic_DNA"/>
</dbReference>
<dbReference type="GO" id="GO:0000139">
    <property type="term" value="C:Golgi membrane"/>
    <property type="evidence" value="ECO:0007669"/>
    <property type="project" value="InterPro"/>
</dbReference>
<evidence type="ECO:0000256" key="2">
    <source>
        <dbReference type="ARBA" id="ARBA00022692"/>
    </source>
</evidence>
<keyword evidence="7" id="KW-1185">Reference proteome</keyword>
<keyword evidence="2 5" id="KW-0812">Transmembrane</keyword>